<comment type="catalytic activity">
    <reaction evidence="8 9">
        <text>kanamycin B + acetyl-CoA = N(6')-acetylkanamycin B + CoA + H(+)</text>
        <dbReference type="Rhea" id="RHEA:16449"/>
        <dbReference type="ChEBI" id="CHEBI:15378"/>
        <dbReference type="ChEBI" id="CHEBI:57287"/>
        <dbReference type="ChEBI" id="CHEBI:57288"/>
        <dbReference type="ChEBI" id="CHEBI:58390"/>
        <dbReference type="ChEBI" id="CHEBI:58549"/>
        <dbReference type="EC" id="2.3.1.82"/>
    </reaction>
</comment>
<proteinExistence type="predicted"/>
<protein>
    <recommendedName>
        <fullName evidence="3 9">Aminoglycoside N(6')-acetyltransferase type 1</fullName>
        <ecNumber evidence="2 9">2.3.1.82</ecNumber>
    </recommendedName>
    <alternativeName>
        <fullName evidence="7 9">Aminoglycoside resistance protein</fullName>
    </alternativeName>
</protein>
<gene>
    <name evidence="11" type="ORF">EXN22_08510</name>
</gene>
<accession>A0A411MQF4</accession>
<dbReference type="SUPFAM" id="SSF55729">
    <property type="entry name" value="Acyl-CoA N-acyltransferases (Nat)"/>
    <property type="match status" value="1"/>
</dbReference>
<evidence type="ECO:0000313" key="11">
    <source>
        <dbReference type="EMBL" id="QBF29043.1"/>
    </source>
</evidence>
<dbReference type="InterPro" id="IPR024170">
    <property type="entry name" value="Aminoglycoside_N6-AcTrfrase"/>
</dbReference>
<evidence type="ECO:0000256" key="7">
    <source>
        <dbReference type="ARBA" id="ARBA00029660"/>
    </source>
</evidence>
<dbReference type="InterPro" id="IPR016181">
    <property type="entry name" value="Acyl_CoA_acyltransferase"/>
</dbReference>
<comment type="subunit">
    <text evidence="1 9">Homodimer.</text>
</comment>
<dbReference type="EC" id="2.3.1.82" evidence="2 9"/>
<evidence type="ECO:0000256" key="6">
    <source>
        <dbReference type="ARBA" id="ARBA00023315"/>
    </source>
</evidence>
<dbReference type="GO" id="GO:0047663">
    <property type="term" value="F:aminoglycoside 6'-N-acetyltransferase activity"/>
    <property type="evidence" value="ECO:0007669"/>
    <property type="project" value="UniProtKB-EC"/>
</dbReference>
<dbReference type="PROSITE" id="PS51186">
    <property type="entry name" value="GNAT"/>
    <property type="match status" value="1"/>
</dbReference>
<comment type="function">
    <text evidence="9">Catalyzes the transfer of an acetyl group from acetyl-CoA to the 6'-amino group of aminoglycoside molecules conferring resistance to antibiotics containing the purpurosamine ring.</text>
</comment>
<evidence type="ECO:0000256" key="4">
    <source>
        <dbReference type="ARBA" id="ARBA00022679"/>
    </source>
</evidence>
<dbReference type="Gene3D" id="3.40.630.30">
    <property type="match status" value="1"/>
</dbReference>
<evidence type="ECO:0000256" key="9">
    <source>
        <dbReference type="PIRNR" id="PIRNR000452"/>
    </source>
</evidence>
<name>A0A411MQF4_9PSED</name>
<dbReference type="PIRSF" id="PIRSF000452">
    <property type="entry name" value="6-N-acetyltransf"/>
    <property type="match status" value="1"/>
</dbReference>
<dbReference type="OrthoDB" id="118633at2"/>
<dbReference type="PANTHER" id="PTHR43877">
    <property type="entry name" value="AMINOALKYLPHOSPHONATE N-ACETYLTRANSFERASE-RELATED-RELATED"/>
    <property type="match status" value="1"/>
</dbReference>
<dbReference type="CDD" id="cd04301">
    <property type="entry name" value="NAT_SF"/>
    <property type="match status" value="1"/>
</dbReference>
<organism evidence="11 12">
    <name type="scientific">Pseudomonas tructae</name>
    <dbReference type="NCBI Taxonomy" id="2518644"/>
    <lineage>
        <taxon>Bacteria</taxon>
        <taxon>Pseudomonadati</taxon>
        <taxon>Pseudomonadota</taxon>
        <taxon>Gammaproteobacteria</taxon>
        <taxon>Pseudomonadales</taxon>
        <taxon>Pseudomonadaceae</taxon>
        <taxon>Pseudomonas</taxon>
    </lineage>
</organism>
<feature type="domain" description="N-acetyltransferase" evidence="10">
    <location>
        <begin position="1"/>
        <end position="149"/>
    </location>
</feature>
<dbReference type="Pfam" id="PF00583">
    <property type="entry name" value="Acetyltransf_1"/>
    <property type="match status" value="1"/>
</dbReference>
<evidence type="ECO:0000259" key="10">
    <source>
        <dbReference type="PROSITE" id="PS51186"/>
    </source>
</evidence>
<dbReference type="RefSeq" id="WP_130266780.1">
    <property type="nucleotide sequence ID" value="NZ_CP035952.1"/>
</dbReference>
<evidence type="ECO:0000313" key="12">
    <source>
        <dbReference type="Proteomes" id="UP000291130"/>
    </source>
</evidence>
<evidence type="ECO:0000256" key="3">
    <source>
        <dbReference type="ARBA" id="ARBA00017677"/>
    </source>
</evidence>
<dbReference type="GO" id="GO:0046677">
    <property type="term" value="P:response to antibiotic"/>
    <property type="evidence" value="ECO:0007669"/>
    <property type="project" value="UniProtKB-KW"/>
</dbReference>
<dbReference type="InterPro" id="IPR000182">
    <property type="entry name" value="GNAT_dom"/>
</dbReference>
<reference evidence="11 12" key="1">
    <citation type="submission" date="2019-02" db="EMBL/GenBank/DDBJ databases">
        <title>Complete genome sequence of Pseudomonas sp. SNU WT1 isolated from rainbow trout.</title>
        <authorList>
            <person name="Oh W.T."/>
            <person name="Park S.C."/>
        </authorList>
    </citation>
    <scope>NUCLEOTIDE SEQUENCE [LARGE SCALE GENOMIC DNA]</scope>
    <source>
        <strain evidence="11 12">SNU WT1</strain>
    </source>
</reference>
<keyword evidence="6 9" id="KW-0012">Acyltransferase</keyword>
<dbReference type="NCBIfam" id="NF043067">
    <property type="entry name" value="AAC_6p_group_E"/>
    <property type="match status" value="1"/>
</dbReference>
<keyword evidence="12" id="KW-1185">Reference proteome</keyword>
<keyword evidence="4 9" id="KW-0808">Transferase</keyword>
<dbReference type="EMBL" id="CP035952">
    <property type="protein sequence ID" value="QBF29043.1"/>
    <property type="molecule type" value="Genomic_DNA"/>
</dbReference>
<dbReference type="AlphaFoldDB" id="A0A411MQF4"/>
<evidence type="ECO:0000256" key="8">
    <source>
        <dbReference type="ARBA" id="ARBA00048923"/>
    </source>
</evidence>
<dbReference type="Proteomes" id="UP000291130">
    <property type="component" value="Chromosome"/>
</dbReference>
<keyword evidence="5 9" id="KW-0046">Antibiotic resistance</keyword>
<dbReference type="KEGG" id="ptk:EXN22_08510"/>
<evidence type="ECO:0000256" key="1">
    <source>
        <dbReference type="ARBA" id="ARBA00011738"/>
    </source>
</evidence>
<sequence length="149" mass="16203">MIETCTDAQQPAWLALRQALWPDCPLDEHRRSLQETLEQPQRLIALLARDSAGQALGFAEASIRSDYVNGSNSSPVAFLEGVFVAPQARGQGVAGQLIAALEQWAVRQGCSELASDAALDNHSSHAMHEALGFRETERVVYFLKSLAKG</sequence>
<dbReference type="InterPro" id="IPR050832">
    <property type="entry name" value="Bact_Acetyltransf"/>
</dbReference>
<evidence type="ECO:0000256" key="5">
    <source>
        <dbReference type="ARBA" id="ARBA00023251"/>
    </source>
</evidence>
<evidence type="ECO:0000256" key="2">
    <source>
        <dbReference type="ARBA" id="ARBA00012888"/>
    </source>
</evidence>